<evidence type="ECO:0000313" key="2">
    <source>
        <dbReference type="EMBL" id="CUH69639.1"/>
    </source>
</evidence>
<keyword evidence="1" id="KW-0812">Transmembrane</keyword>
<dbReference type="Proteomes" id="UP000051887">
    <property type="component" value="Unassembled WGS sequence"/>
</dbReference>
<dbReference type="RefSeq" id="WP_082626332.1">
    <property type="nucleotide sequence ID" value="NZ_CYSB01000040.1"/>
</dbReference>
<proteinExistence type="predicted"/>
<feature type="transmembrane region" description="Helical" evidence="1">
    <location>
        <begin position="122"/>
        <end position="146"/>
    </location>
</feature>
<organism evidence="3 5">
    <name type="scientific">Thalassovita autumnalis</name>
    <dbReference type="NCBI Taxonomy" id="2072972"/>
    <lineage>
        <taxon>Bacteria</taxon>
        <taxon>Pseudomonadati</taxon>
        <taxon>Pseudomonadota</taxon>
        <taxon>Alphaproteobacteria</taxon>
        <taxon>Rhodobacterales</taxon>
        <taxon>Roseobacteraceae</taxon>
        <taxon>Thalassovita</taxon>
    </lineage>
</organism>
<feature type="transmembrane region" description="Helical" evidence="1">
    <location>
        <begin position="60"/>
        <end position="82"/>
    </location>
</feature>
<evidence type="ECO:0000313" key="3">
    <source>
        <dbReference type="EMBL" id="CUH73042.1"/>
    </source>
</evidence>
<dbReference type="EMBL" id="CYSB01000040">
    <property type="protein sequence ID" value="CUH69639.1"/>
    <property type="molecule type" value="Genomic_DNA"/>
</dbReference>
<dbReference type="AlphaFoldDB" id="A0A0P1FMK7"/>
<evidence type="ECO:0000313" key="5">
    <source>
        <dbReference type="Proteomes" id="UP000051887"/>
    </source>
</evidence>
<keyword evidence="4" id="KW-1185">Reference proteome</keyword>
<gene>
    <name evidence="2" type="ORF">TL5118_03608</name>
    <name evidence="3" type="ORF">TL5120_02848</name>
</gene>
<feature type="transmembrane region" description="Helical" evidence="1">
    <location>
        <begin position="187"/>
        <end position="206"/>
    </location>
</feature>
<feature type="transmembrane region" description="Helical" evidence="1">
    <location>
        <begin position="158"/>
        <end position="181"/>
    </location>
</feature>
<name>A0A0P1FMK7_9RHOB</name>
<evidence type="ECO:0000313" key="4">
    <source>
        <dbReference type="Proteomes" id="UP000051086"/>
    </source>
</evidence>
<feature type="transmembrane region" description="Helical" evidence="1">
    <location>
        <begin position="94"/>
        <end position="116"/>
    </location>
</feature>
<sequence length="212" mass="23944">MTPSSFDPISKPNLFLSQWPRIALVWVFTPLIALASWRFLIGGVEMTMPHMMHHVPARELAFYLHILLAPVALILVPFQFWTRLRTRRPALHRWLGRLYAVAILISGIAGLQIAIGTNAGPVAAWGFGLLAVLWMAVTGYAVWLAVLRRIADHRRWMIRSAALTLAGTTLRLELPLLAMGFGFETGYVIVAWACWVPNALLAEWLLRRQRQT</sequence>
<protein>
    <recommendedName>
        <fullName evidence="6">Membrane protein (DUF2306)</fullName>
    </recommendedName>
</protein>
<evidence type="ECO:0008006" key="6">
    <source>
        <dbReference type="Google" id="ProtNLM"/>
    </source>
</evidence>
<keyword evidence="1" id="KW-1133">Transmembrane helix</keyword>
<dbReference type="EMBL" id="CYSC01000035">
    <property type="protein sequence ID" value="CUH73042.1"/>
    <property type="molecule type" value="Genomic_DNA"/>
</dbReference>
<reference evidence="3 5" key="1">
    <citation type="submission" date="2015-09" db="EMBL/GenBank/DDBJ databases">
        <authorList>
            <consortium name="Swine Surveillance"/>
        </authorList>
    </citation>
    <scope>NUCLEOTIDE SEQUENCE [LARGE SCALE GENOMIC DNA]</scope>
    <source>
        <strain evidence="3 5">5120</strain>
    </source>
</reference>
<dbReference type="Pfam" id="PF10067">
    <property type="entry name" value="DUF2306"/>
    <property type="match status" value="1"/>
</dbReference>
<feature type="transmembrane region" description="Helical" evidence="1">
    <location>
        <begin position="21"/>
        <end position="40"/>
    </location>
</feature>
<reference evidence="2 4" key="2">
    <citation type="submission" date="2015-09" db="EMBL/GenBank/DDBJ databases">
        <authorList>
            <person name="Rodrigo-Torres L."/>
            <person name="Arahal D.R."/>
        </authorList>
    </citation>
    <scope>NUCLEOTIDE SEQUENCE [LARGE SCALE GENOMIC DNA]</scope>
    <source>
        <strain evidence="2 4">CECT 5118</strain>
    </source>
</reference>
<dbReference type="OrthoDB" id="8759010at2"/>
<keyword evidence="1" id="KW-0472">Membrane</keyword>
<evidence type="ECO:0000256" key="1">
    <source>
        <dbReference type="SAM" id="Phobius"/>
    </source>
</evidence>
<accession>A0A0P1FMK7</accession>
<dbReference type="Proteomes" id="UP000051086">
    <property type="component" value="Unassembled WGS sequence"/>
</dbReference>
<dbReference type="InterPro" id="IPR018750">
    <property type="entry name" value="DUF2306_membrane"/>
</dbReference>